<proteinExistence type="predicted"/>
<gene>
    <name evidence="3" type="ORF">G7K_0659-t1</name>
</gene>
<keyword evidence="2" id="KW-0812">Transmembrane</keyword>
<sequence length="195" mass="21186">MSQRTTTRRRTPILWWGLGIAAATAVGVATWWIASRAAGAGDPESSPRAEESDRSARRKGKKKKMVVIVIQDEEALNHIPPILHPHTSDLLLLAPHTLPSTSLAHAQTLLPSPHNLIQYQNKTGAGVPSIIRHLGPDVVVFLGGGGEWVEEVKQWVGRVVVVDEEGEGGRRGNVEVVKAWPGDGEEGVGWWMARV</sequence>
<evidence type="ECO:0000313" key="3">
    <source>
        <dbReference type="EMBL" id="GAO46428.1"/>
    </source>
</evidence>
<accession>A0A0E9N9G6</accession>
<evidence type="ECO:0000313" key="4">
    <source>
        <dbReference type="Proteomes" id="UP000033140"/>
    </source>
</evidence>
<feature type="transmembrane region" description="Helical" evidence="2">
    <location>
        <begin position="12"/>
        <end position="34"/>
    </location>
</feature>
<reference evidence="3 4" key="2">
    <citation type="journal article" date="2014" name="J. Gen. Appl. Microbiol.">
        <title>The early diverging ascomycetous budding yeast Saitoella complicata has three histone deacetylases belonging to the Clr6, Hos2, and Rpd3 lineages.</title>
        <authorList>
            <person name="Nishida H."/>
            <person name="Matsumoto T."/>
            <person name="Kondo S."/>
            <person name="Hamamoto M."/>
            <person name="Yoshikawa H."/>
        </authorList>
    </citation>
    <scope>NUCLEOTIDE SEQUENCE [LARGE SCALE GENOMIC DNA]</scope>
    <source>
        <strain evidence="3 4">NRRL Y-17804</strain>
    </source>
</reference>
<reference evidence="3 4" key="1">
    <citation type="journal article" date="2011" name="J. Gen. Appl. Microbiol.">
        <title>Draft genome sequencing of the enigmatic yeast Saitoella complicata.</title>
        <authorList>
            <person name="Nishida H."/>
            <person name="Hamamoto M."/>
            <person name="Sugiyama J."/>
        </authorList>
    </citation>
    <scope>NUCLEOTIDE SEQUENCE [LARGE SCALE GENOMIC DNA]</scope>
    <source>
        <strain evidence="3 4">NRRL Y-17804</strain>
    </source>
</reference>
<dbReference type="EMBL" id="BACD03000004">
    <property type="protein sequence ID" value="GAO46428.1"/>
    <property type="molecule type" value="Genomic_DNA"/>
</dbReference>
<protein>
    <submittedName>
        <fullName evidence="3">Uncharacterized protein</fullName>
    </submittedName>
</protein>
<organism evidence="3 4">
    <name type="scientific">Saitoella complicata (strain BCRC 22490 / CBS 7301 / JCM 7358 / NBRC 10748 / NRRL Y-17804)</name>
    <dbReference type="NCBI Taxonomy" id="698492"/>
    <lineage>
        <taxon>Eukaryota</taxon>
        <taxon>Fungi</taxon>
        <taxon>Dikarya</taxon>
        <taxon>Ascomycota</taxon>
        <taxon>Taphrinomycotina</taxon>
        <taxon>Taphrinomycotina incertae sedis</taxon>
        <taxon>Saitoella</taxon>
    </lineage>
</organism>
<feature type="compositionally biased region" description="Basic and acidic residues" evidence="1">
    <location>
        <begin position="45"/>
        <end position="55"/>
    </location>
</feature>
<evidence type="ECO:0000256" key="1">
    <source>
        <dbReference type="SAM" id="MobiDB-lite"/>
    </source>
</evidence>
<keyword evidence="4" id="KW-1185">Reference proteome</keyword>
<dbReference type="Proteomes" id="UP000033140">
    <property type="component" value="Unassembled WGS sequence"/>
</dbReference>
<name>A0A0E9N9G6_SAICN</name>
<evidence type="ECO:0000256" key="2">
    <source>
        <dbReference type="SAM" id="Phobius"/>
    </source>
</evidence>
<comment type="caution">
    <text evidence="3">The sequence shown here is derived from an EMBL/GenBank/DDBJ whole genome shotgun (WGS) entry which is preliminary data.</text>
</comment>
<dbReference type="AlphaFoldDB" id="A0A0E9N9G6"/>
<feature type="region of interest" description="Disordered" evidence="1">
    <location>
        <begin position="38"/>
        <end position="59"/>
    </location>
</feature>
<reference evidence="3 4" key="3">
    <citation type="journal article" date="2015" name="Genome Announc.">
        <title>Draft Genome Sequence of the Archiascomycetous Yeast Saitoella complicata.</title>
        <authorList>
            <person name="Yamauchi K."/>
            <person name="Kondo S."/>
            <person name="Hamamoto M."/>
            <person name="Takahashi Y."/>
            <person name="Ogura Y."/>
            <person name="Hayashi T."/>
            <person name="Nishida H."/>
        </authorList>
    </citation>
    <scope>NUCLEOTIDE SEQUENCE [LARGE SCALE GENOMIC DNA]</scope>
    <source>
        <strain evidence="3 4">NRRL Y-17804</strain>
    </source>
</reference>
<keyword evidence="2" id="KW-1133">Transmembrane helix</keyword>
<keyword evidence="2" id="KW-0472">Membrane</keyword>